<proteinExistence type="predicted"/>
<accession>A0A5J4UM24</accession>
<evidence type="ECO:0000313" key="3">
    <source>
        <dbReference type="Proteomes" id="UP000324800"/>
    </source>
</evidence>
<dbReference type="OrthoDB" id="19329at2759"/>
<dbReference type="AlphaFoldDB" id="A0A5J4UM24"/>
<protein>
    <submittedName>
        <fullName evidence="2">Uncharacterized protein</fullName>
    </submittedName>
</protein>
<reference evidence="2 3" key="1">
    <citation type="submission" date="2019-03" db="EMBL/GenBank/DDBJ databases">
        <title>Single cell metagenomics reveals metabolic interactions within the superorganism composed of flagellate Streblomastix strix and complex community of Bacteroidetes bacteria on its surface.</title>
        <authorList>
            <person name="Treitli S.C."/>
            <person name="Kolisko M."/>
            <person name="Husnik F."/>
            <person name="Keeling P."/>
            <person name="Hampl V."/>
        </authorList>
    </citation>
    <scope>NUCLEOTIDE SEQUENCE [LARGE SCALE GENOMIC DNA]</scope>
    <source>
        <strain evidence="2">ST1C</strain>
    </source>
</reference>
<comment type="caution">
    <text evidence="2">The sequence shown here is derived from an EMBL/GenBank/DDBJ whole genome shotgun (WGS) entry which is preliminary data.</text>
</comment>
<evidence type="ECO:0000313" key="2">
    <source>
        <dbReference type="EMBL" id="KAA6371101.1"/>
    </source>
</evidence>
<dbReference type="Proteomes" id="UP000324800">
    <property type="component" value="Unassembled WGS sequence"/>
</dbReference>
<gene>
    <name evidence="2" type="ORF">EZS28_033374</name>
</gene>
<feature type="region of interest" description="Disordered" evidence="1">
    <location>
        <begin position="1"/>
        <end position="32"/>
    </location>
</feature>
<evidence type="ECO:0000256" key="1">
    <source>
        <dbReference type="SAM" id="MobiDB-lite"/>
    </source>
</evidence>
<dbReference type="EMBL" id="SNRW01014782">
    <property type="protein sequence ID" value="KAA6371101.1"/>
    <property type="molecule type" value="Genomic_DNA"/>
</dbReference>
<sequence length="140" mass="16948">MEEEKRKKKEEQDGSGNRTSDQLKKNKIKENEQKEVIHPVEINSLNEIVLSNGTQIGNRQLVRYYRQKIHPDESRNSYLVNSLIQQYRKQGWLLKDKQRRRKELKRTQKEIGKRDVLEIAASFQQNKIRRKYLRDQLSWK</sequence>
<name>A0A5J4UM24_9EUKA</name>
<organism evidence="2 3">
    <name type="scientific">Streblomastix strix</name>
    <dbReference type="NCBI Taxonomy" id="222440"/>
    <lineage>
        <taxon>Eukaryota</taxon>
        <taxon>Metamonada</taxon>
        <taxon>Preaxostyla</taxon>
        <taxon>Oxymonadida</taxon>
        <taxon>Streblomastigidae</taxon>
        <taxon>Streblomastix</taxon>
    </lineage>
</organism>
<feature type="compositionally biased region" description="Basic and acidic residues" evidence="1">
    <location>
        <begin position="21"/>
        <end position="32"/>
    </location>
</feature>